<dbReference type="Proteomes" id="UP000226437">
    <property type="component" value="Unassembled WGS sequence"/>
</dbReference>
<dbReference type="RefSeq" id="WP_099107612.1">
    <property type="nucleotide sequence ID" value="NZ_JAATJF010000003.1"/>
</dbReference>
<reference evidence="1 2" key="1">
    <citation type="submission" date="2017-10" db="EMBL/GenBank/DDBJ databases">
        <title>The draft genome sequence of Lewinella marina KCTC 32374.</title>
        <authorList>
            <person name="Wang K."/>
        </authorList>
    </citation>
    <scope>NUCLEOTIDE SEQUENCE [LARGE SCALE GENOMIC DNA]</scope>
    <source>
        <strain evidence="1 2">MKG-38</strain>
    </source>
</reference>
<dbReference type="InterPro" id="IPR029475">
    <property type="entry name" value="DUF6807"/>
</dbReference>
<dbReference type="PROSITE" id="PS51257">
    <property type="entry name" value="PROKAR_LIPOPROTEIN"/>
    <property type="match status" value="1"/>
</dbReference>
<protein>
    <recommendedName>
        <fullName evidence="3">Methane oxygenase PmoA</fullName>
    </recommendedName>
</protein>
<dbReference type="OrthoDB" id="2540540at2"/>
<evidence type="ECO:0008006" key="3">
    <source>
        <dbReference type="Google" id="ProtNLM"/>
    </source>
</evidence>
<dbReference type="AlphaFoldDB" id="A0A2G0CBG9"/>
<keyword evidence="2" id="KW-1185">Reference proteome</keyword>
<proteinExistence type="predicted"/>
<evidence type="ECO:0000313" key="2">
    <source>
        <dbReference type="Proteomes" id="UP000226437"/>
    </source>
</evidence>
<dbReference type="Pfam" id="PF14100">
    <property type="entry name" value="DUF6807"/>
    <property type="match status" value="1"/>
</dbReference>
<dbReference type="EMBL" id="PDLO01000009">
    <property type="protein sequence ID" value="PHK97328.1"/>
    <property type="molecule type" value="Genomic_DNA"/>
</dbReference>
<evidence type="ECO:0000313" key="1">
    <source>
        <dbReference type="EMBL" id="PHK97328.1"/>
    </source>
</evidence>
<accession>A0A2G0CBG9</accession>
<sequence>MRIVTGLVWAGIFWWTACGTPREPDRLSVAAPDGEVTIQVDGRPVLSYATATRLPEGEEEHYARSGFLHPVYTPAGQVVTDDFPHGHTHQHGIFTAWTSATFRGDTIDFWNQHKEKGTARHTELLETYDSAGVAGFRARLEQVSLRHGPILKEDWHVRVYDHSAPYVWELHSTQTNVTNDTLFLNKYLYGGLGVRGSAAWNADDTVAFRGPARFLTSEGLDRDAANHSRPAWVAIYGPLAGGGADGGMAVFPHPDNFRDPQFVRVHPEMPYLSVTPVAEEGFPLPPGATYVARYRFVTFDGPAEGAGLDAFGWSSFGGE</sequence>
<gene>
    <name evidence="1" type="ORF">CGL56_16105</name>
</gene>
<name>A0A2G0CBG9_9BACT</name>
<organism evidence="1 2">
    <name type="scientific">Neolewinella marina</name>
    <dbReference type="NCBI Taxonomy" id="438751"/>
    <lineage>
        <taxon>Bacteria</taxon>
        <taxon>Pseudomonadati</taxon>
        <taxon>Bacteroidota</taxon>
        <taxon>Saprospiria</taxon>
        <taxon>Saprospirales</taxon>
        <taxon>Lewinellaceae</taxon>
        <taxon>Neolewinella</taxon>
    </lineage>
</organism>
<comment type="caution">
    <text evidence="1">The sequence shown here is derived from an EMBL/GenBank/DDBJ whole genome shotgun (WGS) entry which is preliminary data.</text>
</comment>